<evidence type="ECO:0000313" key="3">
    <source>
        <dbReference type="Proteomes" id="UP000078542"/>
    </source>
</evidence>
<dbReference type="Gene3D" id="3.30.70.850">
    <property type="entry name" value="Peptidase S8, pro-domain"/>
    <property type="match status" value="1"/>
</dbReference>
<gene>
    <name evidence="2" type="ORF">ALC62_10072</name>
</gene>
<reference evidence="2 3" key="1">
    <citation type="submission" date="2016-03" db="EMBL/GenBank/DDBJ databases">
        <title>Cyphomyrmex costatus WGS genome.</title>
        <authorList>
            <person name="Nygaard S."/>
            <person name="Hu H."/>
            <person name="Boomsma J."/>
            <person name="Zhang G."/>
        </authorList>
    </citation>
    <scope>NUCLEOTIDE SEQUENCE [LARGE SCALE GENOMIC DNA]</scope>
    <source>
        <strain evidence="2">MS0001</strain>
        <tissue evidence="2">Whole body</tissue>
    </source>
</reference>
<accession>A0A151IEF4</accession>
<evidence type="ECO:0000259" key="1">
    <source>
        <dbReference type="Pfam" id="PF16470"/>
    </source>
</evidence>
<dbReference type="Proteomes" id="UP000078542">
    <property type="component" value="Unassembled WGS sequence"/>
</dbReference>
<dbReference type="EMBL" id="KQ977871">
    <property type="protein sequence ID" value="KYM99202.1"/>
    <property type="molecule type" value="Genomic_DNA"/>
</dbReference>
<feature type="domain" description="Peptidase S8 pro-domain" evidence="1">
    <location>
        <begin position="153"/>
        <end position="181"/>
    </location>
</feature>
<dbReference type="AlphaFoldDB" id="A0A151IEF4"/>
<dbReference type="SUPFAM" id="SSF54897">
    <property type="entry name" value="Protease propeptides/inhibitors"/>
    <property type="match status" value="1"/>
</dbReference>
<name>A0A151IEF4_9HYME</name>
<protein>
    <recommendedName>
        <fullName evidence="1">Peptidase S8 pro-domain domain-containing protein</fullName>
    </recommendedName>
</protein>
<dbReference type="InterPro" id="IPR038466">
    <property type="entry name" value="S8_pro-domain_sf"/>
</dbReference>
<organism evidence="2 3">
    <name type="scientific">Cyphomyrmex costatus</name>
    <dbReference type="NCBI Taxonomy" id="456900"/>
    <lineage>
        <taxon>Eukaryota</taxon>
        <taxon>Metazoa</taxon>
        <taxon>Ecdysozoa</taxon>
        <taxon>Arthropoda</taxon>
        <taxon>Hexapoda</taxon>
        <taxon>Insecta</taxon>
        <taxon>Pterygota</taxon>
        <taxon>Neoptera</taxon>
        <taxon>Endopterygota</taxon>
        <taxon>Hymenoptera</taxon>
        <taxon>Apocrita</taxon>
        <taxon>Aculeata</taxon>
        <taxon>Formicoidea</taxon>
        <taxon>Formicidae</taxon>
        <taxon>Myrmicinae</taxon>
        <taxon>Cyphomyrmex</taxon>
    </lineage>
</organism>
<evidence type="ECO:0000313" key="2">
    <source>
        <dbReference type="EMBL" id="KYM99202.1"/>
    </source>
</evidence>
<keyword evidence="3" id="KW-1185">Reference proteome</keyword>
<dbReference type="Pfam" id="PF16470">
    <property type="entry name" value="S8_pro-domain"/>
    <property type="match status" value="1"/>
</dbReference>
<sequence>MHTERYNLRFSLSLCCRVRTSPPGPDVSLADDNDDERNSRRSAVSFSLRHDFIRQQRVPHSCRSGPRFLSREVRRGSDVETRKFRRALKSSREESRTRLSFDREITQKFDSLSSLAVDDMIFRVTLLIVCTLLAAARSEPRPRSRPVPIYSNQFAVYVPSGLETADEIAQEHGFDNHGQVSAPISCEACVALKSFSVLKL</sequence>
<proteinExistence type="predicted"/>
<dbReference type="InterPro" id="IPR032815">
    <property type="entry name" value="S8_pro-domain"/>
</dbReference>